<proteinExistence type="inferred from homology"/>
<comment type="function">
    <text evidence="12">Cell surface proteoglycan.</text>
</comment>
<accession>A0A8C9TZG1</accession>
<evidence type="ECO:0000256" key="7">
    <source>
        <dbReference type="ARBA" id="ARBA00023136"/>
    </source>
</evidence>
<keyword evidence="3" id="KW-1003">Cell membrane</keyword>
<gene>
    <name evidence="15" type="primary">gpc5b</name>
</gene>
<keyword evidence="7 12" id="KW-0472">Membrane</keyword>
<evidence type="ECO:0000256" key="10">
    <source>
        <dbReference type="ARBA" id="ARBA00023288"/>
    </source>
</evidence>
<evidence type="ECO:0000256" key="12">
    <source>
        <dbReference type="RuleBase" id="RU003519"/>
    </source>
</evidence>
<evidence type="ECO:0000256" key="2">
    <source>
        <dbReference type="ARBA" id="ARBA00010260"/>
    </source>
</evidence>
<reference evidence="15" key="2">
    <citation type="submission" date="2025-08" db="UniProtKB">
        <authorList>
            <consortium name="Ensembl"/>
        </authorList>
    </citation>
    <scope>IDENTIFICATION</scope>
</reference>
<organism evidence="15 16">
    <name type="scientific">Scleropages formosus</name>
    <name type="common">Asian bonytongue</name>
    <name type="synonym">Osteoglossum formosum</name>
    <dbReference type="NCBI Taxonomy" id="113540"/>
    <lineage>
        <taxon>Eukaryota</taxon>
        <taxon>Metazoa</taxon>
        <taxon>Chordata</taxon>
        <taxon>Craniata</taxon>
        <taxon>Vertebrata</taxon>
        <taxon>Euteleostomi</taxon>
        <taxon>Actinopterygii</taxon>
        <taxon>Neopterygii</taxon>
        <taxon>Teleostei</taxon>
        <taxon>Osteoglossocephala</taxon>
        <taxon>Osteoglossomorpha</taxon>
        <taxon>Osteoglossiformes</taxon>
        <taxon>Osteoglossidae</taxon>
        <taxon>Scleropages</taxon>
    </lineage>
</organism>
<dbReference type="PROSITE" id="PS01207">
    <property type="entry name" value="GLYPICAN"/>
    <property type="match status" value="1"/>
</dbReference>
<dbReference type="OrthoDB" id="6380619at2759"/>
<dbReference type="Pfam" id="PF01153">
    <property type="entry name" value="Glypican"/>
    <property type="match status" value="1"/>
</dbReference>
<evidence type="ECO:0000256" key="13">
    <source>
        <dbReference type="SAM" id="MobiDB-lite"/>
    </source>
</evidence>
<keyword evidence="5 14" id="KW-0732">Signal</keyword>
<keyword evidence="9 12" id="KW-0357">Heparan sulfate</keyword>
<reference evidence="15" key="3">
    <citation type="submission" date="2025-09" db="UniProtKB">
        <authorList>
            <consortium name="Ensembl"/>
        </authorList>
    </citation>
    <scope>IDENTIFICATION</scope>
</reference>
<dbReference type="GO" id="GO:0090263">
    <property type="term" value="P:positive regulation of canonical Wnt signaling pathway"/>
    <property type="evidence" value="ECO:0007669"/>
    <property type="project" value="TreeGrafter"/>
</dbReference>
<feature type="chain" id="PRO_5034968244" evidence="14">
    <location>
        <begin position="37"/>
        <end position="614"/>
    </location>
</feature>
<dbReference type="PANTHER" id="PTHR10822">
    <property type="entry name" value="GLYPICAN"/>
    <property type="match status" value="1"/>
</dbReference>
<dbReference type="GO" id="GO:0098552">
    <property type="term" value="C:side of membrane"/>
    <property type="evidence" value="ECO:0007669"/>
    <property type="project" value="UniProtKB-KW"/>
</dbReference>
<comment type="similarity">
    <text evidence="2 11">Belongs to the glypican family.</text>
</comment>
<feature type="signal peptide" evidence="14">
    <location>
        <begin position="1"/>
        <end position="36"/>
    </location>
</feature>
<evidence type="ECO:0000256" key="5">
    <source>
        <dbReference type="ARBA" id="ARBA00022729"/>
    </source>
</evidence>
<dbReference type="GO" id="GO:0005576">
    <property type="term" value="C:extracellular region"/>
    <property type="evidence" value="ECO:0007669"/>
    <property type="project" value="TreeGrafter"/>
</dbReference>
<dbReference type="InterPro" id="IPR001863">
    <property type="entry name" value="Glypican"/>
</dbReference>
<protein>
    <submittedName>
        <fullName evidence="15">Glypican 5b</fullName>
    </submittedName>
</protein>
<evidence type="ECO:0000256" key="3">
    <source>
        <dbReference type="ARBA" id="ARBA00022475"/>
    </source>
</evidence>
<dbReference type="GO" id="GO:0005886">
    <property type="term" value="C:plasma membrane"/>
    <property type="evidence" value="ECO:0007669"/>
    <property type="project" value="UniProtKB-SubCell"/>
</dbReference>
<evidence type="ECO:0000313" key="15">
    <source>
        <dbReference type="Ensembl" id="ENSSFOP00015057444.1"/>
    </source>
</evidence>
<evidence type="ECO:0000256" key="14">
    <source>
        <dbReference type="SAM" id="SignalP"/>
    </source>
</evidence>
<dbReference type="RefSeq" id="XP_018596711.2">
    <property type="nucleotide sequence ID" value="XM_018741195.2"/>
</dbReference>
<dbReference type="GO" id="GO:0009986">
    <property type="term" value="C:cell surface"/>
    <property type="evidence" value="ECO:0007669"/>
    <property type="project" value="TreeGrafter"/>
</dbReference>
<evidence type="ECO:0000256" key="6">
    <source>
        <dbReference type="ARBA" id="ARBA00022974"/>
    </source>
</evidence>
<keyword evidence="16" id="KW-1185">Reference proteome</keyword>
<dbReference type="GO" id="GO:1905475">
    <property type="term" value="P:regulation of protein localization to membrane"/>
    <property type="evidence" value="ECO:0007669"/>
    <property type="project" value="TreeGrafter"/>
</dbReference>
<keyword evidence="10 12" id="KW-0449">Lipoprotein</keyword>
<feature type="region of interest" description="Disordered" evidence="13">
    <location>
        <begin position="512"/>
        <end position="581"/>
    </location>
</feature>
<reference evidence="15 16" key="1">
    <citation type="submission" date="2019-04" db="EMBL/GenBank/DDBJ databases">
        <authorList>
            <consortium name="Wellcome Sanger Institute Data Sharing"/>
        </authorList>
    </citation>
    <scope>NUCLEOTIDE SEQUENCE [LARGE SCALE GENOMIC DNA]</scope>
</reference>
<evidence type="ECO:0000256" key="8">
    <source>
        <dbReference type="ARBA" id="ARBA00023180"/>
    </source>
</evidence>
<dbReference type="GeneID" id="108927725"/>
<dbReference type="GO" id="GO:0016477">
    <property type="term" value="P:cell migration"/>
    <property type="evidence" value="ECO:0007669"/>
    <property type="project" value="TreeGrafter"/>
</dbReference>
<evidence type="ECO:0000256" key="1">
    <source>
        <dbReference type="ARBA" id="ARBA00004609"/>
    </source>
</evidence>
<evidence type="ECO:0000256" key="9">
    <source>
        <dbReference type="ARBA" id="ARBA00023207"/>
    </source>
</evidence>
<dbReference type="GeneTree" id="ENSGT01050000244955"/>
<evidence type="ECO:0000256" key="4">
    <source>
        <dbReference type="ARBA" id="ARBA00022622"/>
    </source>
</evidence>
<dbReference type="Proteomes" id="UP000694397">
    <property type="component" value="Chromosome 19"/>
</dbReference>
<keyword evidence="8" id="KW-0325">Glycoprotein</keyword>
<dbReference type="AlphaFoldDB" id="A0A8C9TZG1"/>
<evidence type="ECO:0000256" key="11">
    <source>
        <dbReference type="RuleBase" id="RU003518"/>
    </source>
</evidence>
<dbReference type="PANTHER" id="PTHR10822:SF19">
    <property type="entry name" value="GLYPICAN-5"/>
    <property type="match status" value="1"/>
</dbReference>
<dbReference type="Ensembl" id="ENSSFOT00015068365.1">
    <property type="protein sequence ID" value="ENSSFOP00015057444.1"/>
    <property type="gene ID" value="ENSSFOG00015025278.1"/>
</dbReference>
<name>A0A8C9TZG1_SCLFO</name>
<feature type="compositionally biased region" description="Polar residues" evidence="13">
    <location>
        <begin position="364"/>
        <end position="386"/>
    </location>
</feature>
<keyword evidence="4 12" id="KW-0336">GPI-anchor</keyword>
<dbReference type="InterPro" id="IPR019803">
    <property type="entry name" value="Glypican_CS"/>
</dbReference>
<feature type="region of interest" description="Disordered" evidence="13">
    <location>
        <begin position="364"/>
        <end position="391"/>
    </location>
</feature>
<sequence>MLSRGHFLRVNLGLGWLARSVLLLVTVTVTVCGVSAHSCHEVKTAFQLRQIGPLRLVPETPGTDAELQICKHQGPTCCTRKMEESYLAAVRRETLQNIRSYSFELKYLIVGHATSFQETFQSLVSFAMNHTLSLFNTAYQPLAQEARGPVSELFGDLILYILGANSSVERAVHRFYDGLFPLVYGRLVNPGSPPPTADRAECLRATRQDVNPFGPHPRALAGELAWALRAGRVMSRALAAGADALNATEWVALSRDCARALVRMQYCPHCRGLTLIRPCGGYCLNVMRGCLAGLAELDVPWRRFVTALEGVTDALAGTHNLELALLGVRNQINDAILYTQLHGPRLTATVDKVCGQVTEVPTWTSTRSTSGATTPVSPTDSSTHSPEPSAKVPLGRLAHLKSSLPLKPSKINKPRSLKKISREFMTYIQRYKTFFASLPEMLCDGEMVVEDFTCWSGEEVVESYSGRVVGNGLQAQKQNPEMKVRSADPILVEVKEKLERFNQEMLGEASLGKIKEEWLEPGSGTQEGSGDCDDEDGCQGSGGDAATDGESTDISRKGVPGGREPGVEAPRRAPTARPPPRVVVTDSGHIAAASLQVLAIVLFLWVPGQLWTLL</sequence>
<comment type="subcellular location">
    <subcellularLocation>
        <location evidence="1 12">Cell membrane</location>
        <topology evidence="1 12">Lipid-anchor</topology>
        <topology evidence="1 12">GPI-anchor</topology>
    </subcellularLocation>
</comment>
<keyword evidence="6 12" id="KW-0654">Proteoglycan</keyword>
<evidence type="ECO:0000313" key="16">
    <source>
        <dbReference type="Proteomes" id="UP000694397"/>
    </source>
</evidence>